<dbReference type="GO" id="GO:0044874">
    <property type="term" value="P:lipoprotein localization to outer membrane"/>
    <property type="evidence" value="ECO:0007669"/>
    <property type="project" value="UniProtKB-UniRule"/>
</dbReference>
<dbReference type="AlphaFoldDB" id="A0A427U846"/>
<dbReference type="OrthoDB" id="9797618at2"/>
<evidence type="ECO:0000256" key="1">
    <source>
        <dbReference type="ARBA" id="ARBA00004459"/>
    </source>
</evidence>
<evidence type="ECO:0000256" key="7">
    <source>
        <dbReference type="ARBA" id="ARBA00022927"/>
    </source>
</evidence>
<organism evidence="15 16">
    <name type="scientific">Vibrio pectenicida</name>
    <dbReference type="NCBI Taxonomy" id="62763"/>
    <lineage>
        <taxon>Bacteria</taxon>
        <taxon>Pseudomonadati</taxon>
        <taxon>Pseudomonadota</taxon>
        <taxon>Gammaproteobacteria</taxon>
        <taxon>Vibrionales</taxon>
        <taxon>Vibrionaceae</taxon>
        <taxon>Vibrio</taxon>
    </lineage>
</organism>
<comment type="subunit">
    <text evidence="3 13">Monomer.</text>
</comment>
<comment type="subcellular location">
    <subcellularLocation>
        <location evidence="1 13">Cell outer membrane</location>
        <topology evidence="1 13">Lipid-anchor</topology>
    </subcellularLocation>
</comment>
<evidence type="ECO:0000256" key="12">
    <source>
        <dbReference type="ARBA" id="ARBA00023288"/>
    </source>
</evidence>
<comment type="caution">
    <text evidence="15">The sequence shown here is derived from an EMBL/GenBank/DDBJ whole genome shotgun (WGS) entry which is preliminary data.</text>
</comment>
<gene>
    <name evidence="13 15" type="primary">lolB</name>
    <name evidence="15" type="ORF">EJA03_01055</name>
</gene>
<evidence type="ECO:0000256" key="13">
    <source>
        <dbReference type="HAMAP-Rule" id="MF_00233"/>
    </source>
</evidence>
<evidence type="ECO:0000313" key="16">
    <source>
        <dbReference type="Proteomes" id="UP000269041"/>
    </source>
</evidence>
<dbReference type="CDD" id="cd16326">
    <property type="entry name" value="LolB"/>
    <property type="match status" value="1"/>
</dbReference>
<reference evidence="15 16" key="1">
    <citation type="submission" date="2018-12" db="EMBL/GenBank/DDBJ databases">
        <title>Genomic taxonomy of the Vibrionaceae family.</title>
        <authorList>
            <person name="Gomez-Gil B."/>
            <person name="Enciso-Ibarra K."/>
        </authorList>
    </citation>
    <scope>NUCLEOTIDE SEQUENCE [LARGE SCALE GENOMIC DNA]</scope>
    <source>
        <strain evidence="15 16">CAIM 594</strain>
    </source>
</reference>
<feature type="signal peptide" evidence="14">
    <location>
        <begin position="1"/>
        <end position="24"/>
    </location>
</feature>
<feature type="chain" id="PRO_5019526062" description="Outer-membrane lipoprotein LolB" evidence="14">
    <location>
        <begin position="25"/>
        <end position="205"/>
    </location>
</feature>
<evidence type="ECO:0000313" key="15">
    <source>
        <dbReference type="EMBL" id="RSD32871.1"/>
    </source>
</evidence>
<evidence type="ECO:0000256" key="10">
    <source>
        <dbReference type="ARBA" id="ARBA00023186"/>
    </source>
</evidence>
<dbReference type="InterPro" id="IPR029046">
    <property type="entry name" value="LolA/LolB/LppX"/>
</dbReference>
<keyword evidence="10 13" id="KW-0143">Chaperone</keyword>
<dbReference type="SUPFAM" id="SSF89392">
    <property type="entry name" value="Prokaryotic lipoproteins and lipoprotein localization factors"/>
    <property type="match status" value="1"/>
</dbReference>
<evidence type="ECO:0000256" key="3">
    <source>
        <dbReference type="ARBA" id="ARBA00011245"/>
    </source>
</evidence>
<evidence type="ECO:0000256" key="9">
    <source>
        <dbReference type="ARBA" id="ARBA00023139"/>
    </source>
</evidence>
<comment type="function">
    <text evidence="13">Plays a critical role in the incorporation of lipoproteins in the outer membrane after they are released by the LolA protein.</text>
</comment>
<keyword evidence="12 13" id="KW-0449">Lipoprotein</keyword>
<evidence type="ECO:0000256" key="5">
    <source>
        <dbReference type="ARBA" id="ARBA00022448"/>
    </source>
</evidence>
<dbReference type="Proteomes" id="UP000269041">
    <property type="component" value="Unassembled WGS sequence"/>
</dbReference>
<dbReference type="HAMAP" id="MF_00233">
    <property type="entry name" value="LolB"/>
    <property type="match status" value="1"/>
</dbReference>
<dbReference type="GO" id="GO:0015031">
    <property type="term" value="P:protein transport"/>
    <property type="evidence" value="ECO:0007669"/>
    <property type="project" value="UniProtKB-KW"/>
</dbReference>
<dbReference type="EMBL" id="RSFA01000002">
    <property type="protein sequence ID" value="RSD32871.1"/>
    <property type="molecule type" value="Genomic_DNA"/>
</dbReference>
<keyword evidence="5 13" id="KW-0813">Transport</keyword>
<accession>A0A427U846</accession>
<name>A0A427U846_9VIBR</name>
<keyword evidence="11 13" id="KW-0998">Cell outer membrane</keyword>
<evidence type="ECO:0000256" key="6">
    <source>
        <dbReference type="ARBA" id="ARBA00022729"/>
    </source>
</evidence>
<dbReference type="NCBIfam" id="TIGR00548">
    <property type="entry name" value="lolB"/>
    <property type="match status" value="1"/>
</dbReference>
<keyword evidence="8 13" id="KW-0472">Membrane</keyword>
<comment type="similarity">
    <text evidence="2 13">Belongs to the LolB family.</text>
</comment>
<sequence>MTVHSRLFLNFILSGLFLSGCASIDPSTINVEWQTQQQRLASIDDYKANGKLGYISPQQRQSLNFQWKHSAAFKQLRLTTFLGQTALNLKITPDGSSIETYQDETFTSNDAQSLIYRLTGLNLPIEQLNNWLLGSPKGADNYQLNDTNTLASLTKQVQGKLWQLEYLSYQDIQYQSHTIPLPHKLKLTQGDISINIIISNWNIEQ</sequence>
<dbReference type="InterPro" id="IPR004565">
    <property type="entry name" value="OM_lipoprot_LolB"/>
</dbReference>
<keyword evidence="9 13" id="KW-0564">Palmitate</keyword>
<evidence type="ECO:0000256" key="4">
    <source>
        <dbReference type="ARBA" id="ARBA00016202"/>
    </source>
</evidence>
<evidence type="ECO:0000256" key="8">
    <source>
        <dbReference type="ARBA" id="ARBA00023136"/>
    </source>
</evidence>
<dbReference type="PROSITE" id="PS51257">
    <property type="entry name" value="PROKAR_LIPOPROTEIN"/>
    <property type="match status" value="1"/>
</dbReference>
<dbReference type="Gene3D" id="2.50.20.10">
    <property type="entry name" value="Lipoprotein localisation LolA/LolB/LppX"/>
    <property type="match status" value="1"/>
</dbReference>
<dbReference type="Pfam" id="PF03550">
    <property type="entry name" value="LolB"/>
    <property type="match status" value="1"/>
</dbReference>
<keyword evidence="16" id="KW-1185">Reference proteome</keyword>
<evidence type="ECO:0000256" key="14">
    <source>
        <dbReference type="SAM" id="SignalP"/>
    </source>
</evidence>
<evidence type="ECO:0000256" key="2">
    <source>
        <dbReference type="ARBA" id="ARBA00009696"/>
    </source>
</evidence>
<dbReference type="GO" id="GO:0009279">
    <property type="term" value="C:cell outer membrane"/>
    <property type="evidence" value="ECO:0007669"/>
    <property type="project" value="UniProtKB-SubCell"/>
</dbReference>
<keyword evidence="6 13" id="KW-0732">Signal</keyword>
<keyword evidence="7 13" id="KW-0653">Protein transport</keyword>
<evidence type="ECO:0000256" key="11">
    <source>
        <dbReference type="ARBA" id="ARBA00023237"/>
    </source>
</evidence>
<protein>
    <recommendedName>
        <fullName evidence="4 13">Outer-membrane lipoprotein LolB</fullName>
    </recommendedName>
</protein>
<proteinExistence type="inferred from homology"/>
<dbReference type="RefSeq" id="WP_125319393.1">
    <property type="nucleotide sequence ID" value="NZ_AP024889.1"/>
</dbReference>